<sequence>MTNSRVWRSGGISLRIDERTIAVDLALLAAIAILGVWSIGAGDFPLPLGEVLWTLAGQGEDASRFIVFGLRLPRLLTGLFTGMAFGVAGAIFQSLARNPLASPDIIGFDAGAALGAVILVIVFGASGTPVALGAIGGGLITAAVVFALSWRRGGTPLRLVLVGIGVGFFAYAGVDFLMTRSDIFEAAAAQAWLTGSLNARLWSHVETIAAGLAILLPAALVLRPSLDRIELGDDLAAALGIRVDATRIVAGLVGVLLAALAVASAGPLPFVALVSSPIARRLSGAGVTLVTSALVGAAVVAAGDLGGRLVFAPTQLPVGVFTAILGAPYLLWLLATQIRKGAM</sequence>
<dbReference type="PANTHER" id="PTHR30472:SF24">
    <property type="entry name" value="FERRIC ENTEROBACTIN TRANSPORT SYSTEM PERMEASE PROTEIN FEPG"/>
    <property type="match status" value="1"/>
</dbReference>
<evidence type="ECO:0000313" key="9">
    <source>
        <dbReference type="EMBL" id="MBI4924247.1"/>
    </source>
</evidence>
<evidence type="ECO:0000256" key="7">
    <source>
        <dbReference type="ARBA" id="ARBA00023136"/>
    </source>
</evidence>
<dbReference type="Pfam" id="PF01032">
    <property type="entry name" value="FecCD"/>
    <property type="match status" value="1"/>
</dbReference>
<gene>
    <name evidence="9" type="ORF">HY834_21125</name>
</gene>
<keyword evidence="6 8" id="KW-1133">Transmembrane helix</keyword>
<comment type="caution">
    <text evidence="9">The sequence shown here is derived from an EMBL/GenBank/DDBJ whole genome shotgun (WGS) entry which is preliminary data.</text>
</comment>
<keyword evidence="4" id="KW-1003">Cell membrane</keyword>
<feature type="transmembrane region" description="Helical" evidence="8">
    <location>
        <begin position="105"/>
        <end position="125"/>
    </location>
</feature>
<evidence type="ECO:0000256" key="5">
    <source>
        <dbReference type="ARBA" id="ARBA00022692"/>
    </source>
</evidence>
<name>A0A933P124_9HYPH</name>
<organism evidence="9 10">
    <name type="scientific">Devosia nanyangense</name>
    <dbReference type="NCBI Taxonomy" id="1228055"/>
    <lineage>
        <taxon>Bacteria</taxon>
        <taxon>Pseudomonadati</taxon>
        <taxon>Pseudomonadota</taxon>
        <taxon>Alphaproteobacteria</taxon>
        <taxon>Hyphomicrobiales</taxon>
        <taxon>Devosiaceae</taxon>
        <taxon>Devosia</taxon>
    </lineage>
</organism>
<feature type="transmembrane region" description="Helical" evidence="8">
    <location>
        <begin position="248"/>
        <end position="270"/>
    </location>
</feature>
<dbReference type="EMBL" id="JACRAF010000069">
    <property type="protein sequence ID" value="MBI4924247.1"/>
    <property type="molecule type" value="Genomic_DNA"/>
</dbReference>
<evidence type="ECO:0000256" key="3">
    <source>
        <dbReference type="ARBA" id="ARBA00022448"/>
    </source>
</evidence>
<dbReference type="InterPro" id="IPR037294">
    <property type="entry name" value="ABC_BtuC-like"/>
</dbReference>
<dbReference type="SUPFAM" id="SSF81345">
    <property type="entry name" value="ABC transporter involved in vitamin B12 uptake, BtuC"/>
    <property type="match status" value="1"/>
</dbReference>
<evidence type="ECO:0000256" key="2">
    <source>
        <dbReference type="ARBA" id="ARBA00007935"/>
    </source>
</evidence>
<dbReference type="GO" id="GO:0033214">
    <property type="term" value="P:siderophore-iron import into cell"/>
    <property type="evidence" value="ECO:0007669"/>
    <property type="project" value="TreeGrafter"/>
</dbReference>
<feature type="transmembrane region" description="Helical" evidence="8">
    <location>
        <begin position="157"/>
        <end position="174"/>
    </location>
</feature>
<evidence type="ECO:0000256" key="6">
    <source>
        <dbReference type="ARBA" id="ARBA00022989"/>
    </source>
</evidence>
<protein>
    <submittedName>
        <fullName evidence="9">Iron chelate uptake ABC transporter family permease subunit</fullName>
    </submittedName>
</protein>
<evidence type="ECO:0000256" key="8">
    <source>
        <dbReference type="SAM" id="Phobius"/>
    </source>
</evidence>
<comment type="subcellular location">
    <subcellularLocation>
        <location evidence="1">Cell membrane</location>
        <topology evidence="1">Multi-pass membrane protein</topology>
    </subcellularLocation>
</comment>
<dbReference type="GO" id="GO:0005886">
    <property type="term" value="C:plasma membrane"/>
    <property type="evidence" value="ECO:0007669"/>
    <property type="project" value="UniProtKB-SubCell"/>
</dbReference>
<feature type="transmembrane region" description="Helical" evidence="8">
    <location>
        <begin position="315"/>
        <end position="335"/>
    </location>
</feature>
<reference evidence="9" key="1">
    <citation type="submission" date="2020-07" db="EMBL/GenBank/DDBJ databases">
        <title>Huge and variable diversity of episymbiotic CPR bacteria and DPANN archaea in groundwater ecosystems.</title>
        <authorList>
            <person name="He C.Y."/>
            <person name="Keren R."/>
            <person name="Whittaker M."/>
            <person name="Farag I.F."/>
            <person name="Doudna J."/>
            <person name="Cate J.H.D."/>
            <person name="Banfield J.F."/>
        </authorList>
    </citation>
    <scope>NUCLEOTIDE SEQUENCE</scope>
    <source>
        <strain evidence="9">NC_groundwater_1586_Pr3_B-0.1um_66_15</strain>
    </source>
</reference>
<keyword evidence="7 8" id="KW-0472">Membrane</keyword>
<feature type="transmembrane region" description="Helical" evidence="8">
    <location>
        <begin position="21"/>
        <end position="40"/>
    </location>
</feature>
<dbReference type="InterPro" id="IPR000522">
    <property type="entry name" value="ABC_transptr_permease_BtuC"/>
</dbReference>
<feature type="transmembrane region" description="Helical" evidence="8">
    <location>
        <begin position="282"/>
        <end position="303"/>
    </location>
</feature>
<dbReference type="Proteomes" id="UP000782610">
    <property type="component" value="Unassembled WGS sequence"/>
</dbReference>
<dbReference type="CDD" id="cd06550">
    <property type="entry name" value="TM_ABC_iron-siderophores_like"/>
    <property type="match status" value="1"/>
</dbReference>
<feature type="transmembrane region" description="Helical" evidence="8">
    <location>
        <begin position="131"/>
        <end position="150"/>
    </location>
</feature>
<keyword evidence="3" id="KW-0813">Transport</keyword>
<dbReference type="Gene3D" id="1.10.3470.10">
    <property type="entry name" value="ABC transporter involved in vitamin B12 uptake, BtuC"/>
    <property type="match status" value="1"/>
</dbReference>
<evidence type="ECO:0000256" key="4">
    <source>
        <dbReference type="ARBA" id="ARBA00022475"/>
    </source>
</evidence>
<proteinExistence type="inferred from homology"/>
<evidence type="ECO:0000256" key="1">
    <source>
        <dbReference type="ARBA" id="ARBA00004651"/>
    </source>
</evidence>
<comment type="similarity">
    <text evidence="2">Belongs to the binding-protein-dependent transport system permease family. FecCD subfamily.</text>
</comment>
<dbReference type="AlphaFoldDB" id="A0A933P124"/>
<feature type="transmembrane region" description="Helical" evidence="8">
    <location>
        <begin position="75"/>
        <end position="93"/>
    </location>
</feature>
<evidence type="ECO:0000313" key="10">
    <source>
        <dbReference type="Proteomes" id="UP000782610"/>
    </source>
</evidence>
<accession>A0A933P124</accession>
<keyword evidence="5 8" id="KW-0812">Transmembrane</keyword>
<dbReference type="PANTHER" id="PTHR30472">
    <property type="entry name" value="FERRIC ENTEROBACTIN TRANSPORT SYSTEM PERMEASE PROTEIN"/>
    <property type="match status" value="1"/>
</dbReference>
<dbReference type="GO" id="GO:0022857">
    <property type="term" value="F:transmembrane transporter activity"/>
    <property type="evidence" value="ECO:0007669"/>
    <property type="project" value="InterPro"/>
</dbReference>